<proteinExistence type="predicted"/>
<sequence>MWTCPRCKRIFKKIDQPHSCKQIPLEEHFQNKLKARDIFNCLVEQINNNIGEVKIISIPCCIHLYGKYDFLAALPKKECLEVRFALDRKLDTSRLKQCVPMSSKIYKNCIDVFSKEEIDDELINFLKESYHLKN</sequence>
<evidence type="ECO:0000259" key="1">
    <source>
        <dbReference type="Pfam" id="PF18899"/>
    </source>
</evidence>
<dbReference type="EMBL" id="MEUV01000045">
    <property type="protein sequence ID" value="OGC45260.1"/>
    <property type="molecule type" value="Genomic_DNA"/>
</dbReference>
<dbReference type="Proteomes" id="UP000178615">
    <property type="component" value="Unassembled WGS sequence"/>
</dbReference>
<protein>
    <recommendedName>
        <fullName evidence="1">DUF5655 domain-containing protein</fullName>
    </recommendedName>
</protein>
<dbReference type="InterPro" id="IPR043714">
    <property type="entry name" value="DUF5655"/>
</dbReference>
<evidence type="ECO:0000313" key="2">
    <source>
        <dbReference type="EMBL" id="OGC45260.1"/>
    </source>
</evidence>
<gene>
    <name evidence="2" type="ORF">A2V49_01515</name>
</gene>
<dbReference type="Pfam" id="PF18899">
    <property type="entry name" value="DUF5655"/>
    <property type="match status" value="1"/>
</dbReference>
<organism evidence="2 3">
    <name type="scientific">candidate division WWE3 bacterium RBG_19FT_COMBO_34_6</name>
    <dbReference type="NCBI Taxonomy" id="1802612"/>
    <lineage>
        <taxon>Bacteria</taxon>
        <taxon>Katanobacteria</taxon>
    </lineage>
</organism>
<name>A0A1F4UKC3_UNCKA</name>
<comment type="caution">
    <text evidence="2">The sequence shown here is derived from an EMBL/GenBank/DDBJ whole genome shotgun (WGS) entry which is preliminary data.</text>
</comment>
<accession>A0A1F4UKC3</accession>
<dbReference type="AlphaFoldDB" id="A0A1F4UKC3"/>
<feature type="domain" description="DUF5655" evidence="1">
    <location>
        <begin position="26"/>
        <end position="132"/>
    </location>
</feature>
<evidence type="ECO:0000313" key="3">
    <source>
        <dbReference type="Proteomes" id="UP000178615"/>
    </source>
</evidence>
<reference evidence="2 3" key="1">
    <citation type="journal article" date="2016" name="Nat. Commun.">
        <title>Thousands of microbial genomes shed light on interconnected biogeochemical processes in an aquifer system.</title>
        <authorList>
            <person name="Anantharaman K."/>
            <person name="Brown C.T."/>
            <person name="Hug L.A."/>
            <person name="Sharon I."/>
            <person name="Castelle C.J."/>
            <person name="Probst A.J."/>
            <person name="Thomas B.C."/>
            <person name="Singh A."/>
            <person name="Wilkins M.J."/>
            <person name="Karaoz U."/>
            <person name="Brodie E.L."/>
            <person name="Williams K.H."/>
            <person name="Hubbard S.S."/>
            <person name="Banfield J.F."/>
        </authorList>
    </citation>
    <scope>NUCLEOTIDE SEQUENCE [LARGE SCALE GENOMIC DNA]</scope>
</reference>